<protein>
    <recommendedName>
        <fullName evidence="4">Cytochrome c domain-containing protein</fullName>
    </recommendedName>
</protein>
<keyword evidence="3" id="KW-1185">Reference proteome</keyword>
<evidence type="ECO:0008006" key="4">
    <source>
        <dbReference type="Google" id="ProtNLM"/>
    </source>
</evidence>
<gene>
    <name evidence="2" type="ORF">J5Y09_17670</name>
</gene>
<accession>A0ABS4AYD5</accession>
<evidence type="ECO:0000256" key="1">
    <source>
        <dbReference type="SAM" id="SignalP"/>
    </source>
</evidence>
<proteinExistence type="predicted"/>
<evidence type="ECO:0000313" key="3">
    <source>
        <dbReference type="Proteomes" id="UP000680815"/>
    </source>
</evidence>
<keyword evidence="1" id="KW-0732">Signal</keyword>
<evidence type="ECO:0000313" key="2">
    <source>
        <dbReference type="EMBL" id="MBP0465761.1"/>
    </source>
</evidence>
<dbReference type="Proteomes" id="UP000680815">
    <property type="component" value="Unassembled WGS sequence"/>
</dbReference>
<sequence length="216" mass="23012">MRRRVLILAAPALLAQAPAPPDAAPVVAQLRFARDMLCPRCRDDIERSGVNHPARRSMIGRDKLETARDMIVAAPSLPGAVPALRQVLYGIEVLGGQDEEEATAAIDAAILAIRAEGRVATGAPPDPRALMGQLRLVRRFVCPGCVESDWNRGRRARALAELGVAQAMLAAAPGLRQAQRAGERMAAAGQALAAGDDRRADTALAQAIERLRPSLR</sequence>
<comment type="caution">
    <text evidence="2">The sequence shown here is derived from an EMBL/GenBank/DDBJ whole genome shotgun (WGS) entry which is preliminary data.</text>
</comment>
<reference evidence="2 3" key="1">
    <citation type="submission" date="2021-03" db="EMBL/GenBank/DDBJ databases">
        <authorList>
            <person name="So Y."/>
        </authorList>
    </citation>
    <scope>NUCLEOTIDE SEQUENCE [LARGE SCALE GENOMIC DNA]</scope>
    <source>
        <strain evidence="2 3">PWR1</strain>
    </source>
</reference>
<dbReference type="RefSeq" id="WP_209353146.1">
    <property type="nucleotide sequence ID" value="NZ_JAGIYZ010000018.1"/>
</dbReference>
<feature type="chain" id="PRO_5046228466" description="Cytochrome c domain-containing protein" evidence="1">
    <location>
        <begin position="24"/>
        <end position="216"/>
    </location>
</feature>
<name>A0ABS4AYD5_9PROT</name>
<dbReference type="EMBL" id="JAGIYZ010000018">
    <property type="protein sequence ID" value="MBP0465761.1"/>
    <property type="molecule type" value="Genomic_DNA"/>
</dbReference>
<feature type="signal peptide" evidence="1">
    <location>
        <begin position="1"/>
        <end position="23"/>
    </location>
</feature>
<organism evidence="2 3">
    <name type="scientific">Roseomonas nitratireducens</name>
    <dbReference type="NCBI Taxonomy" id="2820810"/>
    <lineage>
        <taxon>Bacteria</taxon>
        <taxon>Pseudomonadati</taxon>
        <taxon>Pseudomonadota</taxon>
        <taxon>Alphaproteobacteria</taxon>
        <taxon>Acetobacterales</taxon>
        <taxon>Roseomonadaceae</taxon>
        <taxon>Roseomonas</taxon>
    </lineage>
</organism>